<dbReference type="Proteomes" id="UP001185069">
    <property type="component" value="Unassembled WGS sequence"/>
</dbReference>
<organism evidence="1 2">
    <name type="scientific">Arthrobacter russicus</name>
    <dbReference type="NCBI Taxonomy" id="172040"/>
    <lineage>
        <taxon>Bacteria</taxon>
        <taxon>Bacillati</taxon>
        <taxon>Actinomycetota</taxon>
        <taxon>Actinomycetes</taxon>
        <taxon>Micrococcales</taxon>
        <taxon>Micrococcaceae</taxon>
        <taxon>Arthrobacter</taxon>
    </lineage>
</organism>
<comment type="caution">
    <text evidence="1">The sequence shown here is derived from an EMBL/GenBank/DDBJ whole genome shotgun (WGS) entry which is preliminary data.</text>
</comment>
<evidence type="ECO:0000313" key="2">
    <source>
        <dbReference type="Proteomes" id="UP001185069"/>
    </source>
</evidence>
<dbReference type="EMBL" id="JAVDQF010000001">
    <property type="protein sequence ID" value="MDR6268542.1"/>
    <property type="molecule type" value="Genomic_DNA"/>
</dbReference>
<evidence type="ECO:0000313" key="1">
    <source>
        <dbReference type="EMBL" id="MDR6268542.1"/>
    </source>
</evidence>
<name>A0ABU1J7Y6_9MICC</name>
<dbReference type="RefSeq" id="WP_309796248.1">
    <property type="nucleotide sequence ID" value="NZ_BAAAHY010000006.1"/>
</dbReference>
<keyword evidence="2" id="KW-1185">Reference proteome</keyword>
<reference evidence="1 2" key="1">
    <citation type="submission" date="2023-07" db="EMBL/GenBank/DDBJ databases">
        <title>Sequencing the genomes of 1000 actinobacteria strains.</title>
        <authorList>
            <person name="Klenk H.-P."/>
        </authorList>
    </citation>
    <scope>NUCLEOTIDE SEQUENCE [LARGE SCALE GENOMIC DNA]</scope>
    <source>
        <strain evidence="1 2">DSM 14555</strain>
    </source>
</reference>
<gene>
    <name evidence="1" type="ORF">JOE69_000780</name>
</gene>
<sequence>MNQNDGWQHELQRPEDEFGMVQLFRSHGRRISDLETRTMPGSVSLGYDRKTSNGFALTAASTVYASAAVSAPPGFSLALVTVSAQVQLVWDAKASTSGGIGWGEAYGQLQIGSSSFLPIGAVPSRQEADRDGALSRVIKSIPLGPVLVQLRGEDLGPGAAIEARAQLWCSSASNTAAGYHADPDMTCDLMMQVQFIR</sequence>
<proteinExistence type="predicted"/>
<protein>
    <recommendedName>
        <fullName evidence="3">DOMON domain-containing protein</fullName>
    </recommendedName>
</protein>
<evidence type="ECO:0008006" key="3">
    <source>
        <dbReference type="Google" id="ProtNLM"/>
    </source>
</evidence>
<accession>A0ABU1J7Y6</accession>